<keyword evidence="1" id="KW-0732">Signal</keyword>
<dbReference type="AlphaFoldDB" id="A0AAW9QEY5"/>
<accession>A0AAW9QEY5</accession>
<evidence type="ECO:0000256" key="1">
    <source>
        <dbReference type="SAM" id="SignalP"/>
    </source>
</evidence>
<evidence type="ECO:0000259" key="2">
    <source>
        <dbReference type="Pfam" id="PF07589"/>
    </source>
</evidence>
<comment type="caution">
    <text evidence="3">The sequence shown here is derived from an EMBL/GenBank/DDBJ whole genome shotgun (WGS) entry which is preliminary data.</text>
</comment>
<keyword evidence="4" id="KW-1185">Reference proteome</keyword>
<reference evidence="3 4" key="1">
    <citation type="submission" date="2024-02" db="EMBL/GenBank/DDBJ databases">
        <title>Genome sequence of Aquincola sp. MAHUQ-54.</title>
        <authorList>
            <person name="Huq M.A."/>
        </authorList>
    </citation>
    <scope>NUCLEOTIDE SEQUENCE [LARGE SCALE GENOMIC DNA]</scope>
    <source>
        <strain evidence="3 4">MAHUQ-54</strain>
    </source>
</reference>
<protein>
    <submittedName>
        <fullName evidence="3">PEP-CTERM sorting domain-containing protein</fullName>
    </submittedName>
</protein>
<dbReference type="RefSeq" id="WP_332288097.1">
    <property type="nucleotide sequence ID" value="NZ_JAZIBG010000014.1"/>
</dbReference>
<dbReference type="Pfam" id="PF07589">
    <property type="entry name" value="PEP-CTERM"/>
    <property type="match status" value="1"/>
</dbReference>
<dbReference type="EMBL" id="JAZIBG010000014">
    <property type="protein sequence ID" value="MEF7613150.1"/>
    <property type="molecule type" value="Genomic_DNA"/>
</dbReference>
<dbReference type="Proteomes" id="UP001336250">
    <property type="component" value="Unassembled WGS sequence"/>
</dbReference>
<evidence type="ECO:0000313" key="4">
    <source>
        <dbReference type="Proteomes" id="UP001336250"/>
    </source>
</evidence>
<evidence type="ECO:0000313" key="3">
    <source>
        <dbReference type="EMBL" id="MEF7613150.1"/>
    </source>
</evidence>
<gene>
    <name evidence="3" type="ORF">V4F39_04440</name>
</gene>
<feature type="chain" id="PRO_5043869278" evidence="1">
    <location>
        <begin position="22"/>
        <end position="237"/>
    </location>
</feature>
<dbReference type="NCBIfam" id="TIGR02595">
    <property type="entry name" value="PEP_CTERM"/>
    <property type="match status" value="1"/>
</dbReference>
<organism evidence="3 4">
    <name type="scientific">Aquincola agrisoli</name>
    <dbReference type="NCBI Taxonomy" id="3119538"/>
    <lineage>
        <taxon>Bacteria</taxon>
        <taxon>Pseudomonadati</taxon>
        <taxon>Pseudomonadota</taxon>
        <taxon>Betaproteobacteria</taxon>
        <taxon>Burkholderiales</taxon>
        <taxon>Sphaerotilaceae</taxon>
        <taxon>Aquincola</taxon>
    </lineage>
</organism>
<dbReference type="InterPro" id="IPR013424">
    <property type="entry name" value="Ice-binding_C"/>
</dbReference>
<name>A0AAW9QEY5_9BURK</name>
<feature type="domain" description="Ice-binding protein C-terminal" evidence="2">
    <location>
        <begin position="209"/>
        <end position="233"/>
    </location>
</feature>
<sequence>MRVLTVAALAFGAMALQPVQAATFDLTLNAADGSRWYEHYSGVYAELGAQWGVITNENSDDYGRMADGFYLVGSGAKVGSGAVVFEGNVFNNIGTLTYNETTGAITGLTLDVDNFIAYDNAVLSGNGYTTTLSNVSGTVSLVNGQVSGISLTSGITFTYGTFAGPAAYDGTFSITDGAFSLAVDDTVASPFGTFRYQWDVTGNVANLAPVPEPSTYALMAAGLLGIGFMARRRNARG</sequence>
<feature type="signal peptide" evidence="1">
    <location>
        <begin position="1"/>
        <end position="21"/>
    </location>
</feature>
<proteinExistence type="predicted"/>